<evidence type="ECO:0000313" key="8">
    <source>
        <dbReference type="EMBL" id="KAA6318026.1"/>
    </source>
</evidence>
<dbReference type="PROSITE" id="PS52016">
    <property type="entry name" value="TONB_DEPENDENT_REC_3"/>
    <property type="match status" value="1"/>
</dbReference>
<dbReference type="GO" id="GO:0009279">
    <property type="term" value="C:cell outer membrane"/>
    <property type="evidence" value="ECO:0007669"/>
    <property type="project" value="UniProtKB-SubCell"/>
</dbReference>
<accession>A0A5J4Q7S0</accession>
<evidence type="ECO:0000256" key="6">
    <source>
        <dbReference type="ARBA" id="ARBA00023237"/>
    </source>
</evidence>
<reference evidence="8" key="1">
    <citation type="submission" date="2019-03" db="EMBL/GenBank/DDBJ databases">
        <title>Single cell metagenomics reveals metabolic interactions within the superorganism composed of flagellate Streblomastix strix and complex community of Bacteroidetes bacteria on its surface.</title>
        <authorList>
            <person name="Treitli S.C."/>
            <person name="Kolisko M."/>
            <person name="Husnik F."/>
            <person name="Keeling P."/>
            <person name="Hampl V."/>
        </authorList>
    </citation>
    <scope>NUCLEOTIDE SEQUENCE</scope>
    <source>
        <strain evidence="8">STM</strain>
    </source>
</reference>
<dbReference type="InterPro" id="IPR039426">
    <property type="entry name" value="TonB-dep_rcpt-like"/>
</dbReference>
<evidence type="ECO:0000256" key="2">
    <source>
        <dbReference type="ARBA" id="ARBA00022448"/>
    </source>
</evidence>
<evidence type="ECO:0000259" key="7">
    <source>
        <dbReference type="Pfam" id="PF00593"/>
    </source>
</evidence>
<dbReference type="SUPFAM" id="SSF56935">
    <property type="entry name" value="Porins"/>
    <property type="match status" value="1"/>
</dbReference>
<dbReference type="InterPro" id="IPR000531">
    <property type="entry name" value="Beta-barrel_TonB"/>
</dbReference>
<keyword evidence="6" id="KW-0998">Cell outer membrane</keyword>
<comment type="caution">
    <text evidence="8">The sequence shown here is derived from an EMBL/GenBank/DDBJ whole genome shotgun (WGS) entry which is preliminary data.</text>
</comment>
<name>A0A5J4Q7S0_9ZZZZ</name>
<feature type="domain" description="TonB-dependent receptor-like beta-barrel" evidence="7">
    <location>
        <begin position="3"/>
        <end position="293"/>
    </location>
</feature>
<dbReference type="Pfam" id="PF00593">
    <property type="entry name" value="TonB_dep_Rec_b-barrel"/>
    <property type="match status" value="1"/>
</dbReference>
<comment type="subcellular location">
    <subcellularLocation>
        <location evidence="1">Cell outer membrane</location>
        <topology evidence="1">Multi-pass membrane protein</topology>
    </subcellularLocation>
</comment>
<gene>
    <name evidence="8" type="ORF">EZS27_031912</name>
</gene>
<feature type="non-terminal residue" evidence="8">
    <location>
        <position position="1"/>
    </location>
</feature>
<keyword evidence="3" id="KW-0812">Transmembrane</keyword>
<keyword evidence="4" id="KW-0798">TonB box</keyword>
<evidence type="ECO:0000256" key="5">
    <source>
        <dbReference type="ARBA" id="ARBA00023136"/>
    </source>
</evidence>
<organism evidence="8">
    <name type="scientific">termite gut metagenome</name>
    <dbReference type="NCBI Taxonomy" id="433724"/>
    <lineage>
        <taxon>unclassified sequences</taxon>
        <taxon>metagenomes</taxon>
        <taxon>organismal metagenomes</taxon>
    </lineage>
</organism>
<keyword evidence="2" id="KW-0813">Transport</keyword>
<dbReference type="InterPro" id="IPR036942">
    <property type="entry name" value="Beta-barrel_TonB_sf"/>
</dbReference>
<proteinExistence type="predicted"/>
<evidence type="ECO:0000256" key="3">
    <source>
        <dbReference type="ARBA" id="ARBA00022692"/>
    </source>
</evidence>
<evidence type="ECO:0000256" key="4">
    <source>
        <dbReference type="ARBA" id="ARBA00023077"/>
    </source>
</evidence>
<sequence>VATPNVQWERTNQYDVGVDFSILNQKLNVTIDWFLKDTKNLLNKKRIPDYNGGNTFWVNQGQVRNTGLELLVNAVPVKAGDFLWETTLTATYLKNEVIDLAGEKEILGDRISGIVEQSSILKPGYPIGSFLVFDWVGIDEKTGTNLYRKVDGSITNDPTSDDRIVTGQADPKWSFGWNNSFSWKNIEINAFFNAAVGYQRLDVTRWQTASIVGASMFITLRDAYYKGWDMVPNKADAEFPSAKSSDNKYYGNSTQFLENASFLKLKNLSIGYHFPKQWLKFADMRVVLSAQNIFTLTKYKGYDPEVYNQLNGADWGAYPVPRTYTLGLKFDF</sequence>
<dbReference type="AlphaFoldDB" id="A0A5J4Q7S0"/>
<evidence type="ECO:0000256" key="1">
    <source>
        <dbReference type="ARBA" id="ARBA00004571"/>
    </source>
</evidence>
<protein>
    <recommendedName>
        <fullName evidence="7">TonB-dependent receptor-like beta-barrel domain-containing protein</fullName>
    </recommendedName>
</protein>
<dbReference type="EMBL" id="SNRY01004325">
    <property type="protein sequence ID" value="KAA6318026.1"/>
    <property type="molecule type" value="Genomic_DNA"/>
</dbReference>
<dbReference type="Gene3D" id="2.40.170.20">
    <property type="entry name" value="TonB-dependent receptor, beta-barrel domain"/>
    <property type="match status" value="1"/>
</dbReference>
<keyword evidence="5" id="KW-0472">Membrane</keyword>